<evidence type="ECO:0008006" key="3">
    <source>
        <dbReference type="Google" id="ProtNLM"/>
    </source>
</evidence>
<dbReference type="CDD" id="cd10928">
    <property type="entry name" value="CE4_u4"/>
    <property type="match status" value="1"/>
</dbReference>
<dbReference type="InterPro" id="IPR049591">
    <property type="entry name" value="CE4_u4-like"/>
</dbReference>
<keyword evidence="2" id="KW-1185">Reference proteome</keyword>
<dbReference type="SUPFAM" id="SSF88713">
    <property type="entry name" value="Glycoside hydrolase/deacetylase"/>
    <property type="match status" value="1"/>
</dbReference>
<dbReference type="InterPro" id="IPR011330">
    <property type="entry name" value="Glyco_hydro/deAcase_b/a-brl"/>
</dbReference>
<organism evidence="1 2">
    <name type="scientific">Rhodobium orientis</name>
    <dbReference type="NCBI Taxonomy" id="34017"/>
    <lineage>
        <taxon>Bacteria</taxon>
        <taxon>Pseudomonadati</taxon>
        <taxon>Pseudomonadota</taxon>
        <taxon>Alphaproteobacteria</taxon>
        <taxon>Hyphomicrobiales</taxon>
        <taxon>Rhodobiaceae</taxon>
        <taxon>Rhodobium</taxon>
    </lineage>
</organism>
<proteinExistence type="predicted"/>
<dbReference type="Proteomes" id="UP000249299">
    <property type="component" value="Unassembled WGS sequence"/>
</dbReference>
<reference evidence="1 2" key="1">
    <citation type="submission" date="2017-07" db="EMBL/GenBank/DDBJ databases">
        <title>Draft Genome Sequences of Select Purple Nonsulfur Bacteria.</title>
        <authorList>
            <person name="Lasarre B."/>
            <person name="Mckinlay J.B."/>
        </authorList>
    </citation>
    <scope>NUCLEOTIDE SEQUENCE [LARGE SCALE GENOMIC DNA]</scope>
    <source>
        <strain evidence="1 2">DSM 11290</strain>
    </source>
</reference>
<dbReference type="Gene3D" id="3.20.20.370">
    <property type="entry name" value="Glycoside hydrolase/deacetylase"/>
    <property type="match status" value="1"/>
</dbReference>
<evidence type="ECO:0000313" key="1">
    <source>
        <dbReference type="EMBL" id="RAI25639.1"/>
    </source>
</evidence>
<name>A0A327JH25_9HYPH</name>
<dbReference type="EMBL" id="NPEV01000043">
    <property type="protein sequence ID" value="RAI25639.1"/>
    <property type="molecule type" value="Genomic_DNA"/>
</dbReference>
<dbReference type="AlphaFoldDB" id="A0A327JH25"/>
<dbReference type="OrthoDB" id="6086702at2"/>
<dbReference type="GO" id="GO:0005975">
    <property type="term" value="P:carbohydrate metabolic process"/>
    <property type="evidence" value="ECO:0007669"/>
    <property type="project" value="InterPro"/>
</dbReference>
<evidence type="ECO:0000313" key="2">
    <source>
        <dbReference type="Proteomes" id="UP000249299"/>
    </source>
</evidence>
<protein>
    <recommendedName>
        <fullName evidence="3">Polysaccharide deacetylase</fullName>
    </recommendedName>
</protein>
<dbReference type="RefSeq" id="WP_111435652.1">
    <property type="nucleotide sequence ID" value="NZ_JACIGG010000024.1"/>
</dbReference>
<comment type="caution">
    <text evidence="1">The sequence shown here is derived from an EMBL/GenBank/DDBJ whole genome shotgun (WGS) entry which is preliminary data.</text>
</comment>
<sequence length="250" mass="27358">MSVDEQGFVALVTDRLDKAAAAGTRLSFWWRDDDAVAPSPALDRLLALRARYGVPLALAVIPEGAAAALAERLASEPAVAVLQHGWAHANHQPDGEKNAELGNARPADEVLAELARGRERLFGLFDDRLRPVLVPPWNRIAREVADRIPEVGLIGLSAFAEADGRPHLVNTHLDPVAWKTTRSFSGWDDAAATIAPEFDRRIAGDAEPFGLLTHHLAHDEALWHFVEVFLEVVARHPAVAWPDLDRLFGL</sequence>
<gene>
    <name evidence="1" type="ORF">CH339_17325</name>
</gene>
<accession>A0A327JH25</accession>